<dbReference type="GeneID" id="37282666"/>
<dbReference type="OrthoDB" id="9634at2157"/>
<dbReference type="EMBL" id="CP031150">
    <property type="protein sequence ID" value="AXG05797.1"/>
    <property type="molecule type" value="Genomic_DNA"/>
</dbReference>
<protein>
    <submittedName>
        <fullName evidence="2">Matrixin</fullName>
    </submittedName>
</protein>
<dbReference type="PROSITE" id="PS51257">
    <property type="entry name" value="PROKAR_LIPOPROTEIN"/>
    <property type="match status" value="1"/>
</dbReference>
<dbReference type="AlphaFoldDB" id="A0A345E0S5"/>
<organism evidence="2 3">
    <name type="scientific">Haloplanus rubicundus</name>
    <dbReference type="NCBI Taxonomy" id="1547898"/>
    <lineage>
        <taxon>Archaea</taxon>
        <taxon>Methanobacteriati</taxon>
        <taxon>Methanobacteriota</taxon>
        <taxon>Stenosarchaea group</taxon>
        <taxon>Halobacteria</taxon>
        <taxon>Halobacteriales</taxon>
        <taxon>Haloferacaceae</taxon>
        <taxon>Haloplanus</taxon>
    </lineage>
</organism>
<accession>A0A345E0S5</accession>
<dbReference type="InterPro" id="IPR024079">
    <property type="entry name" value="MetalloPept_cat_dom_sf"/>
</dbReference>
<keyword evidence="3" id="KW-1185">Reference proteome</keyword>
<dbReference type="Gene3D" id="3.40.390.10">
    <property type="entry name" value="Collagenase (Catalytic Domain)"/>
    <property type="match status" value="1"/>
</dbReference>
<reference evidence="2 3" key="1">
    <citation type="submission" date="2018-07" db="EMBL/GenBank/DDBJ databases">
        <title>Genome sequences of Haloplanus sp. CBA1113.</title>
        <authorList>
            <person name="Kim Y.B."/>
            <person name="Roh S.W."/>
        </authorList>
    </citation>
    <scope>NUCLEOTIDE SEQUENCE [LARGE SCALE GENOMIC DNA]</scope>
    <source>
        <strain evidence="2 3">CBA1113</strain>
    </source>
</reference>
<dbReference type="SUPFAM" id="SSF55486">
    <property type="entry name" value="Metalloproteases ('zincins'), catalytic domain"/>
    <property type="match status" value="1"/>
</dbReference>
<dbReference type="KEGG" id="haj:DU500_04735"/>
<evidence type="ECO:0000313" key="3">
    <source>
        <dbReference type="Proteomes" id="UP000253273"/>
    </source>
</evidence>
<dbReference type="Proteomes" id="UP000253273">
    <property type="component" value="Chromosome"/>
</dbReference>
<proteinExistence type="predicted"/>
<evidence type="ECO:0000256" key="1">
    <source>
        <dbReference type="SAM" id="MobiDB-lite"/>
    </source>
</evidence>
<gene>
    <name evidence="2" type="ORF">DU500_04735</name>
</gene>
<evidence type="ECO:0000313" key="2">
    <source>
        <dbReference type="EMBL" id="AXG05797.1"/>
    </source>
</evidence>
<dbReference type="GO" id="GO:0008237">
    <property type="term" value="F:metallopeptidase activity"/>
    <property type="evidence" value="ECO:0007669"/>
    <property type="project" value="InterPro"/>
</dbReference>
<dbReference type="RefSeq" id="WP_114584946.1">
    <property type="nucleotide sequence ID" value="NZ_CP031150.1"/>
</dbReference>
<feature type="compositionally biased region" description="Basic and acidic residues" evidence="1">
    <location>
        <begin position="331"/>
        <end position="349"/>
    </location>
</feature>
<feature type="compositionally biased region" description="Low complexity" evidence="1">
    <location>
        <begin position="32"/>
        <end position="50"/>
    </location>
</feature>
<name>A0A345E0S5_9EURY</name>
<sequence length="349" mass="37494">MATRTLALACLLVLAGCTTPLDPTAGTPTAVPADDPASTAGTTPAAGTPTDRPPTATPGANPWGDEPIVVAVRNEGSRDRDFAALVREATAFWEEGSRYLGFDVEYEVRPDAEDPDLIVAFTDEIPDCGDVSDAVGCAPLLTDSRQVDRPETAWVKTDLSDESTVLVTEHELGHTLGLTHDDPPRDVMRARSVLYTEPQPNATERAFPWADADFTVRVDAANASDPAGARSQVDHALTYYEDDPPGMPTNLTFERTDADAEVLIRFGPTADCRASSGSCIGTYGTDPDGDGAIETYTRVEITLVGLDTEAVGWHVGYWLAHAFGAEEDEEKPPPFRDASGRERRSAWWA</sequence>
<feature type="region of interest" description="Disordered" evidence="1">
    <location>
        <begin position="328"/>
        <end position="349"/>
    </location>
</feature>
<feature type="region of interest" description="Disordered" evidence="1">
    <location>
        <begin position="26"/>
        <end position="65"/>
    </location>
</feature>